<dbReference type="Pfam" id="PF00912">
    <property type="entry name" value="Transgly"/>
    <property type="match status" value="1"/>
</dbReference>
<dbReference type="Proteomes" id="UP001240250">
    <property type="component" value="Unassembled WGS sequence"/>
</dbReference>
<comment type="catalytic activity">
    <reaction evidence="7">
        <text>Preferential cleavage: (Ac)2-L-Lys-D-Ala-|-D-Ala. Also transpeptidation of peptidyl-alanyl moieties that are N-acyl substituents of D-alanine.</text>
        <dbReference type="EC" id="3.4.16.4"/>
    </reaction>
</comment>
<dbReference type="PROSITE" id="PS51178">
    <property type="entry name" value="PASTA"/>
    <property type="match status" value="1"/>
</dbReference>
<feature type="region of interest" description="Disordered" evidence="9">
    <location>
        <begin position="1"/>
        <end position="30"/>
    </location>
</feature>
<dbReference type="InterPro" id="IPR001460">
    <property type="entry name" value="PCN-bd_Tpept"/>
</dbReference>
<keyword evidence="2" id="KW-0645">Protease</keyword>
<evidence type="ECO:0000256" key="9">
    <source>
        <dbReference type="SAM" id="MobiDB-lite"/>
    </source>
</evidence>
<dbReference type="InterPro" id="IPR023346">
    <property type="entry name" value="Lysozyme-like_dom_sf"/>
</dbReference>
<dbReference type="InterPro" id="IPR012338">
    <property type="entry name" value="Beta-lactam/transpept-like"/>
</dbReference>
<dbReference type="PANTHER" id="PTHR32282">
    <property type="entry name" value="BINDING PROTEIN TRANSPEPTIDASE, PUTATIVE-RELATED"/>
    <property type="match status" value="1"/>
</dbReference>
<evidence type="ECO:0000256" key="2">
    <source>
        <dbReference type="ARBA" id="ARBA00022670"/>
    </source>
</evidence>
<accession>A0ABU0GJ51</accession>
<dbReference type="Gene3D" id="1.10.3810.10">
    <property type="entry name" value="Biosynthetic peptidoglycan transglycosylase-like"/>
    <property type="match status" value="1"/>
</dbReference>
<feature type="domain" description="PASTA" evidence="11">
    <location>
        <begin position="702"/>
        <end position="769"/>
    </location>
</feature>
<evidence type="ECO:0000256" key="3">
    <source>
        <dbReference type="ARBA" id="ARBA00022676"/>
    </source>
</evidence>
<keyword evidence="13" id="KW-1185">Reference proteome</keyword>
<evidence type="ECO:0000256" key="8">
    <source>
        <dbReference type="ARBA" id="ARBA00049902"/>
    </source>
</evidence>
<dbReference type="EMBL" id="JAUSVM010000001">
    <property type="protein sequence ID" value="MDQ0425353.1"/>
    <property type="molecule type" value="Genomic_DNA"/>
</dbReference>
<keyword evidence="10" id="KW-1133">Transmembrane helix</keyword>
<dbReference type="InterPro" id="IPR050396">
    <property type="entry name" value="Glycosyltr_51/Transpeptidase"/>
</dbReference>
<evidence type="ECO:0000256" key="5">
    <source>
        <dbReference type="ARBA" id="ARBA00022801"/>
    </source>
</evidence>
<evidence type="ECO:0000313" key="13">
    <source>
        <dbReference type="Proteomes" id="UP001240250"/>
    </source>
</evidence>
<evidence type="ECO:0000256" key="6">
    <source>
        <dbReference type="ARBA" id="ARBA00023268"/>
    </source>
</evidence>
<dbReference type="SMART" id="SM00740">
    <property type="entry name" value="PASTA"/>
    <property type="match status" value="1"/>
</dbReference>
<feature type="compositionally biased region" description="Polar residues" evidence="9">
    <location>
        <begin position="756"/>
        <end position="767"/>
    </location>
</feature>
<protein>
    <submittedName>
        <fullName evidence="12">Membrane peptidoglycan carboxypeptidase</fullName>
    </submittedName>
</protein>
<evidence type="ECO:0000259" key="11">
    <source>
        <dbReference type="PROSITE" id="PS51178"/>
    </source>
</evidence>
<dbReference type="InterPro" id="IPR005543">
    <property type="entry name" value="PASTA_dom"/>
</dbReference>
<feature type="compositionally biased region" description="Low complexity" evidence="9">
    <location>
        <begin position="1"/>
        <end position="11"/>
    </location>
</feature>
<keyword evidence="5" id="KW-0378">Hydrolase</keyword>
<reference evidence="12 13" key="1">
    <citation type="submission" date="2023-07" db="EMBL/GenBank/DDBJ databases">
        <title>Sequencing the genomes of 1000 actinobacteria strains.</title>
        <authorList>
            <person name="Klenk H.-P."/>
        </authorList>
    </citation>
    <scope>NUCLEOTIDE SEQUENCE [LARGE SCALE GENOMIC DNA]</scope>
    <source>
        <strain evidence="12 13">DSM 14785</strain>
    </source>
</reference>
<proteinExistence type="predicted"/>
<dbReference type="PANTHER" id="PTHR32282:SF34">
    <property type="entry name" value="PENICILLIN-BINDING PROTEIN 1A"/>
    <property type="match status" value="1"/>
</dbReference>
<dbReference type="SUPFAM" id="SSF56601">
    <property type="entry name" value="beta-lactamase/transpeptidase-like"/>
    <property type="match status" value="1"/>
</dbReference>
<dbReference type="Gene3D" id="3.30.10.20">
    <property type="match status" value="1"/>
</dbReference>
<dbReference type="RefSeq" id="WP_070319023.1">
    <property type="nucleotide sequence ID" value="NZ_CP194061.1"/>
</dbReference>
<evidence type="ECO:0000256" key="1">
    <source>
        <dbReference type="ARBA" id="ARBA00022645"/>
    </source>
</evidence>
<dbReference type="Pfam" id="PF00905">
    <property type="entry name" value="Transpeptidase"/>
    <property type="match status" value="1"/>
</dbReference>
<dbReference type="Pfam" id="PF03793">
    <property type="entry name" value="PASTA"/>
    <property type="match status" value="1"/>
</dbReference>
<keyword evidence="10" id="KW-0812">Transmembrane</keyword>
<dbReference type="Gene3D" id="3.40.710.10">
    <property type="entry name" value="DD-peptidase/beta-lactamase superfamily"/>
    <property type="match status" value="1"/>
</dbReference>
<feature type="compositionally biased region" description="Gly residues" evidence="9">
    <location>
        <begin position="795"/>
        <end position="806"/>
    </location>
</feature>
<dbReference type="SUPFAM" id="SSF53955">
    <property type="entry name" value="Lysozyme-like"/>
    <property type="match status" value="1"/>
</dbReference>
<comment type="caution">
    <text evidence="12">The sequence shown here is derived from an EMBL/GenBank/DDBJ whole genome shotgun (WGS) entry which is preliminary data.</text>
</comment>
<dbReference type="CDD" id="cd06577">
    <property type="entry name" value="PASTA_pknB"/>
    <property type="match status" value="1"/>
</dbReference>
<comment type="catalytic activity">
    <reaction evidence="8">
        <text>[GlcNAc-(1-&gt;4)-Mur2Ac(oyl-L-Ala-gamma-D-Glu-L-Lys-D-Ala-D-Ala)](n)-di-trans,octa-cis-undecaprenyl diphosphate + beta-D-GlcNAc-(1-&gt;4)-Mur2Ac(oyl-L-Ala-gamma-D-Glu-L-Lys-D-Ala-D-Ala)-di-trans,octa-cis-undecaprenyl diphosphate = [GlcNAc-(1-&gt;4)-Mur2Ac(oyl-L-Ala-gamma-D-Glu-L-Lys-D-Ala-D-Ala)](n+1)-di-trans,octa-cis-undecaprenyl diphosphate + di-trans,octa-cis-undecaprenyl diphosphate + H(+)</text>
        <dbReference type="Rhea" id="RHEA:23708"/>
        <dbReference type="Rhea" id="RHEA-COMP:9602"/>
        <dbReference type="Rhea" id="RHEA-COMP:9603"/>
        <dbReference type="ChEBI" id="CHEBI:15378"/>
        <dbReference type="ChEBI" id="CHEBI:58405"/>
        <dbReference type="ChEBI" id="CHEBI:60033"/>
        <dbReference type="ChEBI" id="CHEBI:78435"/>
        <dbReference type="EC" id="2.4.99.28"/>
    </reaction>
</comment>
<feature type="region of interest" description="Disordered" evidence="9">
    <location>
        <begin position="733"/>
        <end position="816"/>
    </location>
</feature>
<evidence type="ECO:0000256" key="10">
    <source>
        <dbReference type="SAM" id="Phobius"/>
    </source>
</evidence>
<dbReference type="GO" id="GO:0004180">
    <property type="term" value="F:carboxypeptidase activity"/>
    <property type="evidence" value="ECO:0007669"/>
    <property type="project" value="UniProtKB-KW"/>
</dbReference>
<feature type="transmembrane region" description="Helical" evidence="10">
    <location>
        <begin position="52"/>
        <end position="75"/>
    </location>
</feature>
<keyword evidence="6" id="KW-0511">Multifunctional enzyme</keyword>
<keyword evidence="1 12" id="KW-0121">Carboxypeptidase</keyword>
<name>A0ABU0GJ51_9CELL</name>
<keyword evidence="10" id="KW-0472">Membrane</keyword>
<evidence type="ECO:0000313" key="12">
    <source>
        <dbReference type="EMBL" id="MDQ0425353.1"/>
    </source>
</evidence>
<organism evidence="12 13">
    <name type="scientific">Cellulomonas iranensis</name>
    <dbReference type="NCBI Taxonomy" id="76862"/>
    <lineage>
        <taxon>Bacteria</taxon>
        <taxon>Bacillati</taxon>
        <taxon>Actinomycetota</taxon>
        <taxon>Actinomycetes</taxon>
        <taxon>Micrococcales</taxon>
        <taxon>Cellulomonadaceae</taxon>
        <taxon>Cellulomonas</taxon>
    </lineage>
</organism>
<keyword evidence="3" id="KW-0328">Glycosyltransferase</keyword>
<feature type="compositionally biased region" description="Acidic residues" evidence="9">
    <location>
        <begin position="691"/>
        <end position="702"/>
    </location>
</feature>
<evidence type="ECO:0000256" key="7">
    <source>
        <dbReference type="ARBA" id="ARBA00034000"/>
    </source>
</evidence>
<feature type="compositionally biased region" description="Basic residues" evidence="9">
    <location>
        <begin position="12"/>
        <end position="21"/>
    </location>
</feature>
<dbReference type="InterPro" id="IPR001264">
    <property type="entry name" value="Glyco_trans_51"/>
</dbReference>
<feature type="compositionally biased region" description="Pro residues" evidence="9">
    <location>
        <begin position="773"/>
        <end position="794"/>
    </location>
</feature>
<feature type="region of interest" description="Disordered" evidence="9">
    <location>
        <begin position="671"/>
        <end position="708"/>
    </location>
</feature>
<evidence type="ECO:0000256" key="4">
    <source>
        <dbReference type="ARBA" id="ARBA00022679"/>
    </source>
</evidence>
<gene>
    <name evidence="12" type="ORF">JO380_001734</name>
</gene>
<sequence length="816" mass="86259">MAGSTRRAAPTRARRGTRRASTRATPPEKRKFWNYPRREHRGVRRWLPSWRVVLGTFIGGIFLLLGAGAAAFAFINPPDALAEVQFQTTTVYFAGAEPGQPGEVMGTFAKQKREIVEYSTLPEYVGQAVAAGEDKTFFTNRGVSITGMARAFINNVQGKPTQGGSTLTQQYVERYYQNTTKDYWGKAKEAILAVKLSQSESKEQIMGRYLNTIYFGRDSYGIEAASKSYFGKPAAEMSVSEAALLAALIPSPNNWDPAVSPEKSQQRWGIVLDSMVDSGWLSASDRAAQVFPTTIEYVKSETYRGPNGYLLEMVENELLATNLWTSGELRTKGLKIVTTIDQSVQQAAVESAEGLRSGALSDGAVPNERLRVSVVSVDPATGGIVALYGGPDYLADQKNTATFDKVQAGSTFKPFALVAGLQEGIGLSTRFDGNSPQRFPEWEGGTKDVRNFGRGNGQSFGQIDLVKATADSVNTVYAALNIKVGPENTARVATEAGITTPLTSVPSNVLGSDLVHPLDMTGAYATFAAQGVQRTPHILQVVENNDGTVAWQPDTAGRPVFAADVMADATYAMTQVVEQGSGKAQIARLGRPIAGKTGTSTDNKSAWFIGYVPQLATAVALSQQAQDGRGLDSIEAWGDYSQITGSSYPAVLWADYMGKVFANPRFAQVENFPPRANVGGRPTPTATATEEPTEAPPEEPEEPAQVQVPGGLVGRTEADATGVLQGAGLVASVRSEQSASVPAGRVIRAEPGEGSTVDSGATVTLVVSSGAPSPSPTPAPTQPTPAPTEEPPPGDGGGAGGGGGQAGAVPLPTQRP</sequence>
<keyword evidence="4" id="KW-0808">Transferase</keyword>
<dbReference type="InterPro" id="IPR036950">
    <property type="entry name" value="PBP_transglycosylase"/>
</dbReference>